<protein>
    <recommendedName>
        <fullName evidence="1">ATPase AAA-type core domain-containing protein</fullName>
    </recommendedName>
</protein>
<organism evidence="2">
    <name type="scientific">Acinetobacter baumannii</name>
    <dbReference type="NCBI Taxonomy" id="470"/>
    <lineage>
        <taxon>Bacteria</taxon>
        <taxon>Pseudomonadati</taxon>
        <taxon>Pseudomonadota</taxon>
        <taxon>Gammaproteobacteria</taxon>
        <taxon>Moraxellales</taxon>
        <taxon>Moraxellaceae</taxon>
        <taxon>Acinetobacter</taxon>
        <taxon>Acinetobacter calcoaceticus/baumannii complex</taxon>
    </lineage>
</organism>
<dbReference type="InterPro" id="IPR027417">
    <property type="entry name" value="P-loop_NTPase"/>
</dbReference>
<dbReference type="GO" id="GO:0005524">
    <property type="term" value="F:ATP binding"/>
    <property type="evidence" value="ECO:0007669"/>
    <property type="project" value="InterPro"/>
</dbReference>
<dbReference type="PANTHER" id="PTHR40396:SF1">
    <property type="entry name" value="ATPASE AAA-TYPE CORE DOMAIN-CONTAINING PROTEIN"/>
    <property type="match status" value="1"/>
</dbReference>
<name>A0A6F8TAA4_ACIBA</name>
<gene>
    <name evidence="2" type="ORF">ATCC19606_02320</name>
</gene>
<dbReference type="PANTHER" id="PTHR40396">
    <property type="entry name" value="ATPASE-LIKE PROTEIN"/>
    <property type="match status" value="1"/>
</dbReference>
<sequence>MIIDFSIENFLSFKEQQTLSFVAEPPYDIHPEHLLDTPEKDLKLLKTIVIYGANASGKSNFLSAIHFLKQLILNSAENKPDEKFDLIPFLLDKELKNSATSFDINFFCNEIRYNYSLVLDKSQVFHEHLNYYPKNIKKYFQQRFK</sequence>
<dbReference type="Pfam" id="PF13304">
    <property type="entry name" value="AAA_21"/>
    <property type="match status" value="1"/>
</dbReference>
<dbReference type="EMBL" id="AP022836">
    <property type="protein sequence ID" value="BCA97896.1"/>
    <property type="molecule type" value="Genomic_DNA"/>
</dbReference>
<proteinExistence type="predicted"/>
<dbReference type="InterPro" id="IPR003959">
    <property type="entry name" value="ATPase_AAA_core"/>
</dbReference>
<dbReference type="Gene3D" id="3.40.50.300">
    <property type="entry name" value="P-loop containing nucleotide triphosphate hydrolases"/>
    <property type="match status" value="1"/>
</dbReference>
<dbReference type="GO" id="GO:0016887">
    <property type="term" value="F:ATP hydrolysis activity"/>
    <property type="evidence" value="ECO:0007669"/>
    <property type="project" value="InterPro"/>
</dbReference>
<evidence type="ECO:0000313" key="2">
    <source>
        <dbReference type="EMBL" id="BCA97896.1"/>
    </source>
</evidence>
<accession>A0A6F8TAA4</accession>
<reference evidence="2" key="1">
    <citation type="submission" date="2020-03" db="EMBL/GenBank/DDBJ databases">
        <title>Complete genome sequence of Acinetobacter baumannii ATCC19606T, which is a model strain for tolerization of antimicrobial agents.</title>
        <authorList>
            <person name="Tsubouchi T."/>
            <person name="Suzuki M."/>
            <person name="Niki M."/>
            <person name="Oinuma K."/>
            <person name="Niki M."/>
            <person name="Shibayama K."/>
            <person name="Kakeya H."/>
            <person name="Kaneko Y."/>
        </authorList>
    </citation>
    <scope>NUCLEOTIDE SEQUENCE</scope>
    <source>
        <strain evidence="2">ATCC19606</strain>
    </source>
</reference>
<evidence type="ECO:0000259" key="1">
    <source>
        <dbReference type="Pfam" id="PF13304"/>
    </source>
</evidence>
<dbReference type="AlphaFoldDB" id="A0A6F8TAA4"/>
<feature type="domain" description="ATPase AAA-type core" evidence="1">
    <location>
        <begin position="49"/>
        <end position="140"/>
    </location>
</feature>